<dbReference type="AlphaFoldDB" id="A0AAV2RBI0"/>
<dbReference type="CDD" id="cd00190">
    <property type="entry name" value="Tryp_SPc"/>
    <property type="match status" value="1"/>
</dbReference>
<dbReference type="InterPro" id="IPR018114">
    <property type="entry name" value="TRYPSIN_HIS"/>
</dbReference>
<proteinExistence type="predicted"/>
<dbReference type="InterPro" id="IPR009003">
    <property type="entry name" value="Peptidase_S1_PA"/>
</dbReference>
<evidence type="ECO:0000259" key="7">
    <source>
        <dbReference type="PROSITE" id="PS50240"/>
    </source>
</evidence>
<reference evidence="8 9" key="1">
    <citation type="submission" date="2024-05" db="EMBL/GenBank/DDBJ databases">
        <authorList>
            <person name="Wallberg A."/>
        </authorList>
    </citation>
    <scope>NUCLEOTIDE SEQUENCE [LARGE SCALE GENOMIC DNA]</scope>
</reference>
<evidence type="ECO:0000256" key="5">
    <source>
        <dbReference type="RuleBase" id="RU363034"/>
    </source>
</evidence>
<feature type="domain" description="Peptidase S1" evidence="7">
    <location>
        <begin position="67"/>
        <end position="306"/>
    </location>
</feature>
<dbReference type="PANTHER" id="PTHR24252">
    <property type="entry name" value="ACROSIN-RELATED"/>
    <property type="match status" value="1"/>
</dbReference>
<comment type="caution">
    <text evidence="8">The sequence shown here is derived from an EMBL/GenBank/DDBJ whole genome shotgun (WGS) entry which is preliminary data.</text>
</comment>
<dbReference type="PROSITE" id="PS00134">
    <property type="entry name" value="TRYPSIN_HIS"/>
    <property type="match status" value="1"/>
</dbReference>
<keyword evidence="6" id="KW-0732">Signal</keyword>
<dbReference type="PRINTS" id="PR00722">
    <property type="entry name" value="CHYMOTRYPSIN"/>
</dbReference>
<gene>
    <name evidence="8" type="ORF">MNOR_LOCUS21975</name>
</gene>
<keyword evidence="3 5" id="KW-0720">Serine protease</keyword>
<evidence type="ECO:0000256" key="2">
    <source>
        <dbReference type="ARBA" id="ARBA00022801"/>
    </source>
</evidence>
<dbReference type="Pfam" id="PF00089">
    <property type="entry name" value="Trypsin"/>
    <property type="match status" value="1"/>
</dbReference>
<keyword evidence="1 5" id="KW-0645">Protease</keyword>
<evidence type="ECO:0000256" key="4">
    <source>
        <dbReference type="ARBA" id="ARBA00023157"/>
    </source>
</evidence>
<dbReference type="InterPro" id="IPR001254">
    <property type="entry name" value="Trypsin_dom"/>
</dbReference>
<evidence type="ECO:0000256" key="1">
    <source>
        <dbReference type="ARBA" id="ARBA00022670"/>
    </source>
</evidence>
<keyword evidence="2 5" id="KW-0378">Hydrolase</keyword>
<dbReference type="SMART" id="SM00020">
    <property type="entry name" value="Tryp_SPc"/>
    <property type="match status" value="1"/>
</dbReference>
<dbReference type="PROSITE" id="PS50240">
    <property type="entry name" value="TRYPSIN_DOM"/>
    <property type="match status" value="1"/>
</dbReference>
<dbReference type="InterPro" id="IPR033116">
    <property type="entry name" value="TRYPSIN_SER"/>
</dbReference>
<dbReference type="EMBL" id="CAXKWB010018100">
    <property type="protein sequence ID" value="CAL4120268.1"/>
    <property type="molecule type" value="Genomic_DNA"/>
</dbReference>
<evidence type="ECO:0000313" key="9">
    <source>
        <dbReference type="Proteomes" id="UP001497623"/>
    </source>
</evidence>
<dbReference type="Gene3D" id="2.40.10.10">
    <property type="entry name" value="Trypsin-like serine proteases"/>
    <property type="match status" value="1"/>
</dbReference>
<organism evidence="8 9">
    <name type="scientific">Meganyctiphanes norvegica</name>
    <name type="common">Northern krill</name>
    <name type="synonym">Thysanopoda norvegica</name>
    <dbReference type="NCBI Taxonomy" id="48144"/>
    <lineage>
        <taxon>Eukaryota</taxon>
        <taxon>Metazoa</taxon>
        <taxon>Ecdysozoa</taxon>
        <taxon>Arthropoda</taxon>
        <taxon>Crustacea</taxon>
        <taxon>Multicrustacea</taxon>
        <taxon>Malacostraca</taxon>
        <taxon>Eumalacostraca</taxon>
        <taxon>Eucarida</taxon>
        <taxon>Euphausiacea</taxon>
        <taxon>Euphausiidae</taxon>
        <taxon>Meganyctiphanes</taxon>
    </lineage>
</organism>
<dbReference type="SUPFAM" id="SSF50494">
    <property type="entry name" value="Trypsin-like serine proteases"/>
    <property type="match status" value="1"/>
</dbReference>
<dbReference type="PANTHER" id="PTHR24252:SF7">
    <property type="entry name" value="HYALIN"/>
    <property type="match status" value="1"/>
</dbReference>
<feature type="chain" id="PRO_5043461140" description="Peptidase S1 domain-containing protein" evidence="6">
    <location>
        <begin position="23"/>
        <end position="314"/>
    </location>
</feature>
<dbReference type="InterPro" id="IPR043504">
    <property type="entry name" value="Peptidase_S1_PA_chymotrypsin"/>
</dbReference>
<dbReference type="FunFam" id="2.40.10.10:FF:000006">
    <property type="entry name" value="Serine proteinase stubble"/>
    <property type="match status" value="1"/>
</dbReference>
<dbReference type="GO" id="GO:0006508">
    <property type="term" value="P:proteolysis"/>
    <property type="evidence" value="ECO:0007669"/>
    <property type="project" value="UniProtKB-KW"/>
</dbReference>
<feature type="signal peptide" evidence="6">
    <location>
        <begin position="1"/>
        <end position="22"/>
    </location>
</feature>
<keyword evidence="9" id="KW-1185">Reference proteome</keyword>
<sequence>MMIRLVCSIVLVLSILDQCVHAQKVKIKKGVENDSQKDQKTALKRGDDNSCNCAGVRCGISNREGRVVGGKPTGQTEYPWAAALSYRGKLYCGATLVTNEHLVTAAHCISGITKSRVEIVMGSYNKSDTSEPSRREHKVKEWWAHPDFNRRTFNNDIGIIRLDKKVDFDHFVRPVCISEANPRSTFIGEKGIVIGWGRQDENGVPSDVLREVRVPIMSNDECKTKNYKPKEITDNMMCAGFDAGKIDACQGDSGGPLLLEKQTSGGTPQIDLIGVVSWGQGCARARYPGVYTRISRYTEFINSKLSNGCKCPRS</sequence>
<keyword evidence="4" id="KW-1015">Disulfide bond</keyword>
<dbReference type="InterPro" id="IPR001314">
    <property type="entry name" value="Peptidase_S1A"/>
</dbReference>
<protein>
    <recommendedName>
        <fullName evidence="7">Peptidase S1 domain-containing protein</fullName>
    </recommendedName>
</protein>
<evidence type="ECO:0000256" key="6">
    <source>
        <dbReference type="SAM" id="SignalP"/>
    </source>
</evidence>
<dbReference type="Proteomes" id="UP001497623">
    <property type="component" value="Unassembled WGS sequence"/>
</dbReference>
<dbReference type="GO" id="GO:0004252">
    <property type="term" value="F:serine-type endopeptidase activity"/>
    <property type="evidence" value="ECO:0007669"/>
    <property type="project" value="InterPro"/>
</dbReference>
<name>A0AAV2RBI0_MEGNR</name>
<accession>A0AAV2RBI0</accession>
<dbReference type="PROSITE" id="PS00135">
    <property type="entry name" value="TRYPSIN_SER"/>
    <property type="match status" value="1"/>
</dbReference>
<evidence type="ECO:0000313" key="8">
    <source>
        <dbReference type="EMBL" id="CAL4120268.1"/>
    </source>
</evidence>
<evidence type="ECO:0000256" key="3">
    <source>
        <dbReference type="ARBA" id="ARBA00022825"/>
    </source>
</evidence>